<keyword evidence="4" id="KW-0472">Membrane</keyword>
<dbReference type="RefSeq" id="WP_151691691.1">
    <property type="nucleotide sequence ID" value="NZ_BMGX01000002.1"/>
</dbReference>
<sequence>MIKTLLRYFGLLVLFLSLGACNLGKWMPEGEYRLDKNTIEVDGKDAPDNVYNIIKQKPAPTGENWIYTWGNPNKEKGFSRWVSDRGTPPTVLNLSLVQRTQTQLGYYYFSKGYFYNVVSYEIVRDSSDRDAEVIYNVHLGPQYHISDFEYVIPSEAIVGLTMRDTVNRIISPGDPYDEGKLEEERARIATYFRNNGFYGFSKDWISYTADTTMGNQQVKVIVEIMDRPIRTEDSTYTVPHQLYTIGEVYIDYDFNYLQPKATYNDTIIYKGYDFLIREEETYHPHLITRAIHFKNGDTYNATSVKNSYTHLSSLGVFGASEIEFNLRTDTNVIDAYVRLTPLPKRSFTAQMEGTNTSGNYGIAGNITLLNRNLFGAGEIFDLSLKGGIQAQVNYSQAEDNNLFNTYELGAETGITFSRFLIPLRFQERFPKRMRPTTRINTSYSQQTRIEFQRRIWKVGMSYQWKESDEKTWQWAVLDFNYVNLLDADDQYINSLFFKTGFQDNLILAQRITYTYAPFDRPNAISRHFLRGSFEGSGNALWVADRLTGFTKDPETGQGMLMDVPYAQYIRADLDYRHYLRTGLNSLFVTRAFAGVTYNYGNSPFLPPFEKNYLAGGSQDIRGWIAYRLGPGGLPNVVYDTANYAAVAPVKLMINLEQRFKLIGNLNGACFVDIGNVWLFNRDYRSSDIPGIPDDVIETMKFNYKTFIRQSAVGTGLGLRYDFGFFQLRLDGGIKVWDPTEPEGRQYVLDGLQWRTVTFNFALGYPF</sequence>
<keyword evidence="5" id="KW-0998">Cell outer membrane</keyword>
<evidence type="ECO:0000256" key="1">
    <source>
        <dbReference type="ARBA" id="ARBA00004370"/>
    </source>
</evidence>
<dbReference type="InterPro" id="IPR000184">
    <property type="entry name" value="Bac_surfAg_D15"/>
</dbReference>
<evidence type="ECO:0000256" key="3">
    <source>
        <dbReference type="ARBA" id="ARBA00022729"/>
    </source>
</evidence>
<feature type="domain" description="Bacterial surface antigen (D15)" evidence="6">
    <location>
        <begin position="567"/>
        <end position="766"/>
    </location>
</feature>
<dbReference type="OrthoDB" id="9814535at2"/>
<dbReference type="Pfam" id="PF01103">
    <property type="entry name" value="Omp85"/>
    <property type="match status" value="1"/>
</dbReference>
<evidence type="ECO:0000259" key="6">
    <source>
        <dbReference type="Pfam" id="PF01103"/>
    </source>
</evidence>
<organism evidence="7 8">
    <name type="scientific">Phaeocystidibacter marisrubri</name>
    <dbReference type="NCBI Taxonomy" id="1577780"/>
    <lineage>
        <taxon>Bacteria</taxon>
        <taxon>Pseudomonadati</taxon>
        <taxon>Bacteroidota</taxon>
        <taxon>Flavobacteriia</taxon>
        <taxon>Flavobacteriales</taxon>
        <taxon>Phaeocystidibacteraceae</taxon>
        <taxon>Phaeocystidibacter</taxon>
    </lineage>
</organism>
<gene>
    <name evidence="7" type="ORF">F8C82_01610</name>
</gene>
<dbReference type="GO" id="GO:0019867">
    <property type="term" value="C:outer membrane"/>
    <property type="evidence" value="ECO:0007669"/>
    <property type="project" value="InterPro"/>
</dbReference>
<dbReference type="PANTHER" id="PTHR12815:SF47">
    <property type="entry name" value="TRANSLOCATION AND ASSEMBLY MODULE SUBUNIT TAMA"/>
    <property type="match status" value="1"/>
</dbReference>
<name>A0A6L3ZIX5_9FLAO</name>
<evidence type="ECO:0000313" key="8">
    <source>
        <dbReference type="Proteomes" id="UP000484164"/>
    </source>
</evidence>
<dbReference type="PROSITE" id="PS51257">
    <property type="entry name" value="PROKAR_LIPOPROTEIN"/>
    <property type="match status" value="1"/>
</dbReference>
<comment type="caution">
    <text evidence="7">The sequence shown here is derived from an EMBL/GenBank/DDBJ whole genome shotgun (WGS) entry which is preliminary data.</text>
</comment>
<dbReference type="EMBL" id="WBVQ01000001">
    <property type="protein sequence ID" value="KAB2817120.1"/>
    <property type="molecule type" value="Genomic_DNA"/>
</dbReference>
<evidence type="ECO:0000256" key="2">
    <source>
        <dbReference type="ARBA" id="ARBA00022692"/>
    </source>
</evidence>
<dbReference type="PANTHER" id="PTHR12815">
    <property type="entry name" value="SORTING AND ASSEMBLY MACHINERY SAMM50 PROTEIN FAMILY MEMBER"/>
    <property type="match status" value="1"/>
</dbReference>
<dbReference type="Gene3D" id="3.10.20.310">
    <property type="entry name" value="membrane protein fhac"/>
    <property type="match status" value="1"/>
</dbReference>
<keyword evidence="2" id="KW-0812">Transmembrane</keyword>
<dbReference type="InterPro" id="IPR039910">
    <property type="entry name" value="D15-like"/>
</dbReference>
<evidence type="ECO:0000313" key="7">
    <source>
        <dbReference type="EMBL" id="KAB2817120.1"/>
    </source>
</evidence>
<comment type="subcellular location">
    <subcellularLocation>
        <location evidence="1">Membrane</location>
    </subcellularLocation>
</comment>
<proteinExistence type="predicted"/>
<dbReference type="AlphaFoldDB" id="A0A6L3ZIX5"/>
<accession>A0A6L3ZIX5</accession>
<reference evidence="7 8" key="1">
    <citation type="submission" date="2019-10" db="EMBL/GenBank/DDBJ databases">
        <title>Genome sequence of Phaeocystidibacter marisrubri JCM30614 (type strain).</title>
        <authorList>
            <person name="Bowman J.P."/>
        </authorList>
    </citation>
    <scope>NUCLEOTIDE SEQUENCE [LARGE SCALE GENOMIC DNA]</scope>
    <source>
        <strain evidence="7 8">JCM 30614</strain>
    </source>
</reference>
<protein>
    <submittedName>
        <fullName evidence="7">BamA/TamA family outer membrane protein</fullName>
    </submittedName>
</protein>
<evidence type="ECO:0000256" key="5">
    <source>
        <dbReference type="ARBA" id="ARBA00023237"/>
    </source>
</evidence>
<keyword evidence="3" id="KW-0732">Signal</keyword>
<dbReference type="Proteomes" id="UP000484164">
    <property type="component" value="Unassembled WGS sequence"/>
</dbReference>
<dbReference type="Gene3D" id="2.40.160.50">
    <property type="entry name" value="membrane protein fhac: a member of the omp85/tpsb transporter family"/>
    <property type="match status" value="1"/>
</dbReference>
<keyword evidence="8" id="KW-1185">Reference proteome</keyword>
<evidence type="ECO:0000256" key="4">
    <source>
        <dbReference type="ARBA" id="ARBA00023136"/>
    </source>
</evidence>